<evidence type="ECO:0000313" key="2">
    <source>
        <dbReference type="Proteomes" id="UP000029080"/>
    </source>
</evidence>
<dbReference type="AlphaFoldDB" id="A0A087EES8"/>
<sequence length="176" mass="19931">MMIRKDRSLGIQCLDVVHIVFAELKVEDVEVLTYSLRICRLRKGHNPALKLPAEHDLRHGLAVLLGDINQNWIAEDIVVALCKGSPALGHDSLGCLVCLLFLFLMEHVELDLVHRRDDIIENRKVCDLIFFEIGDTNRADLPCLVQLFQGSPCPEGIPYRLVKQIQIDVIQTELSQ</sequence>
<keyword evidence="2" id="KW-1185">Reference proteome</keyword>
<dbReference type="Proteomes" id="UP000029080">
    <property type="component" value="Unassembled WGS sequence"/>
</dbReference>
<comment type="caution">
    <text evidence="1">The sequence shown here is derived from an EMBL/GenBank/DDBJ whole genome shotgun (WGS) entry which is preliminary data.</text>
</comment>
<gene>
    <name evidence="1" type="ORF">BITS_1615</name>
</gene>
<name>A0A087EES8_9BIFI</name>
<reference evidence="1 2" key="1">
    <citation type="submission" date="2014-03" db="EMBL/GenBank/DDBJ databases">
        <title>Genomics of Bifidobacteria.</title>
        <authorList>
            <person name="Ventura M."/>
            <person name="Milani C."/>
            <person name="Lugli G.A."/>
        </authorList>
    </citation>
    <scope>NUCLEOTIDE SEQUENCE [LARGE SCALE GENOMIC DNA]</scope>
    <source>
        <strain evidence="1 2">JCM 13495</strain>
    </source>
</reference>
<organism evidence="1 2">
    <name type="scientific">Bifidobacterium tsurumiense</name>
    <dbReference type="NCBI Taxonomy" id="356829"/>
    <lineage>
        <taxon>Bacteria</taxon>
        <taxon>Bacillati</taxon>
        <taxon>Actinomycetota</taxon>
        <taxon>Actinomycetes</taxon>
        <taxon>Bifidobacteriales</taxon>
        <taxon>Bifidobacteriaceae</taxon>
        <taxon>Bifidobacterium</taxon>
    </lineage>
</organism>
<keyword evidence="1" id="KW-0675">Receptor</keyword>
<dbReference type="EMBL" id="JGZU01000008">
    <property type="protein sequence ID" value="KFJ06279.1"/>
    <property type="molecule type" value="Genomic_DNA"/>
</dbReference>
<proteinExistence type="predicted"/>
<dbReference type="STRING" id="356829.BITS_1615"/>
<accession>A0A087EES8</accession>
<evidence type="ECO:0000313" key="1">
    <source>
        <dbReference type="EMBL" id="KFJ06279.1"/>
    </source>
</evidence>
<protein>
    <submittedName>
        <fullName evidence="1">TonB-dependent receptor</fullName>
    </submittedName>
</protein>